<protein>
    <submittedName>
        <fullName evidence="2">Arginase</fullName>
    </submittedName>
</protein>
<accession>A0ABN4NIT6</accession>
<dbReference type="Proteomes" id="UP000076226">
    <property type="component" value="Chromosome"/>
</dbReference>
<comment type="similarity">
    <text evidence="1">Belongs to the arginase family.</text>
</comment>
<dbReference type="PROSITE" id="PS51409">
    <property type="entry name" value="ARGINASE_2"/>
    <property type="match status" value="1"/>
</dbReference>
<dbReference type="Gene3D" id="3.40.800.10">
    <property type="entry name" value="Ureohydrolase domain"/>
    <property type="match status" value="1"/>
</dbReference>
<keyword evidence="3" id="KW-1185">Reference proteome</keyword>
<dbReference type="Pfam" id="PF00491">
    <property type="entry name" value="Arginase"/>
    <property type="match status" value="1"/>
</dbReference>
<proteinExistence type="inferred from homology"/>
<gene>
    <name evidence="2" type="ORF">GS3922_13620</name>
</gene>
<dbReference type="PANTHER" id="PTHR11358:SF41">
    <property type="entry name" value="ARGINASE"/>
    <property type="match status" value="1"/>
</dbReference>
<evidence type="ECO:0000313" key="3">
    <source>
        <dbReference type="Proteomes" id="UP000076226"/>
    </source>
</evidence>
<evidence type="ECO:0000313" key="2">
    <source>
        <dbReference type="EMBL" id="AMX84598.1"/>
    </source>
</evidence>
<evidence type="ECO:0000256" key="1">
    <source>
        <dbReference type="PROSITE-ProRule" id="PRU00742"/>
    </source>
</evidence>
<dbReference type="RefSeq" id="WP_063166781.1">
    <property type="nucleotide sequence ID" value="NZ_CP014342.1"/>
</dbReference>
<sequence>MGFQGNGVTVLNVDGTYRPQKQLFRFPHEWIDLADVPETNLYCSEAALVEMEKRLRRRRTRGAVLIGSGNYHYITYLLLKEMNEPFTLVLFDHHTDAEQGDDRLISCGSWVAHVLQHALLRKVVIVGPSFSPRDLRLSPNITVLPFDDHDEWPNALLQAIPTESVYISIDKDALRREDAVTNWDQGRMPLFRLLACLRLLLFYKKVLGVDICGEYPQAAVDLFDPLCREARRKNEQANSAILETCFRYAASHLRPA</sequence>
<dbReference type="InterPro" id="IPR006035">
    <property type="entry name" value="Ureohydrolase"/>
</dbReference>
<dbReference type="EMBL" id="CP014342">
    <property type="protein sequence ID" value="AMX84598.1"/>
    <property type="molecule type" value="Genomic_DNA"/>
</dbReference>
<reference evidence="2 3" key="1">
    <citation type="submission" date="2016-02" db="EMBL/GenBank/DDBJ databases">
        <title>Complete genome sequence of Geobacillus subterraneus KCTC 3922T.</title>
        <authorList>
            <person name="Lee D.-W."/>
            <person name="Lee Y.-J."/>
            <person name="Lee S.-J."/>
            <person name="Park G.-S."/>
            <person name="Lee S.-J."/>
            <person name="Shin J.-H."/>
        </authorList>
    </citation>
    <scope>NUCLEOTIDE SEQUENCE [LARGE SCALE GENOMIC DNA]</scope>
    <source>
        <strain evidence="2 3">KCTC 3922</strain>
    </source>
</reference>
<organism evidence="2 3">
    <name type="scientific">Geobacillus subterraneus</name>
    <dbReference type="NCBI Taxonomy" id="129338"/>
    <lineage>
        <taxon>Bacteria</taxon>
        <taxon>Bacillati</taxon>
        <taxon>Bacillota</taxon>
        <taxon>Bacilli</taxon>
        <taxon>Bacillales</taxon>
        <taxon>Anoxybacillaceae</taxon>
        <taxon>Geobacillus</taxon>
    </lineage>
</organism>
<dbReference type="PANTHER" id="PTHR11358">
    <property type="entry name" value="ARGINASE/AGMATINASE"/>
    <property type="match status" value="1"/>
</dbReference>
<dbReference type="InterPro" id="IPR023696">
    <property type="entry name" value="Ureohydrolase_dom_sf"/>
</dbReference>
<dbReference type="SUPFAM" id="SSF52768">
    <property type="entry name" value="Arginase/deacetylase"/>
    <property type="match status" value="1"/>
</dbReference>
<name>A0ABN4NIT6_9BACL</name>